<evidence type="ECO:0008006" key="4">
    <source>
        <dbReference type="Google" id="ProtNLM"/>
    </source>
</evidence>
<reference evidence="2 3" key="1">
    <citation type="journal article" date="2014" name="Genome Announc.">
        <title>Draft Genome Sequence of the Carrageenan-Degrading Bacterium Cellulophaga sp. Strain KL-A, Isolated from Decaying Marine Algae.</title>
        <authorList>
            <person name="Shan D."/>
            <person name="Ying J."/>
            <person name="Li X."/>
            <person name="Gao Z."/>
            <person name="Wei G."/>
            <person name="Shao Z."/>
        </authorList>
    </citation>
    <scope>NUCLEOTIDE SEQUENCE [LARGE SCALE GENOMIC DNA]</scope>
    <source>
        <strain evidence="2 3">KL-A</strain>
    </source>
</reference>
<organism evidence="2 3">
    <name type="scientific">Cellulophaga geojensis KL-A</name>
    <dbReference type="NCBI Taxonomy" id="1328323"/>
    <lineage>
        <taxon>Bacteria</taxon>
        <taxon>Pseudomonadati</taxon>
        <taxon>Bacteroidota</taxon>
        <taxon>Flavobacteriia</taxon>
        <taxon>Flavobacteriales</taxon>
        <taxon>Flavobacteriaceae</taxon>
        <taxon>Cellulophaga</taxon>
    </lineage>
</organism>
<proteinExistence type="predicted"/>
<name>A0ABP3B782_9FLAO</name>
<dbReference type="EMBL" id="ARZX01000013">
    <property type="protein sequence ID" value="EWH13172.1"/>
    <property type="molecule type" value="Genomic_DNA"/>
</dbReference>
<protein>
    <recommendedName>
        <fullName evidence="4">QVPTGV class sortase B protein-sorting domain-containing protein</fullName>
    </recommendedName>
</protein>
<evidence type="ECO:0000256" key="1">
    <source>
        <dbReference type="SAM" id="Phobius"/>
    </source>
</evidence>
<keyword evidence="3" id="KW-1185">Reference proteome</keyword>
<accession>A0ABP3B782</accession>
<gene>
    <name evidence="2" type="ORF">KLA_10548</name>
</gene>
<keyword evidence="1" id="KW-1133">Transmembrane helix</keyword>
<sequence length="32" mass="3716">MGGDIVFPLLALFVVGVYVFNRVRNSKKYKRK</sequence>
<evidence type="ECO:0000313" key="3">
    <source>
        <dbReference type="Proteomes" id="UP000019275"/>
    </source>
</evidence>
<keyword evidence="1" id="KW-0812">Transmembrane</keyword>
<dbReference type="Proteomes" id="UP000019275">
    <property type="component" value="Unassembled WGS sequence"/>
</dbReference>
<evidence type="ECO:0000313" key="2">
    <source>
        <dbReference type="EMBL" id="EWH13172.1"/>
    </source>
</evidence>
<keyword evidence="1" id="KW-0472">Membrane</keyword>
<feature type="transmembrane region" description="Helical" evidence="1">
    <location>
        <begin position="6"/>
        <end position="23"/>
    </location>
</feature>
<comment type="caution">
    <text evidence="2">The sequence shown here is derived from an EMBL/GenBank/DDBJ whole genome shotgun (WGS) entry which is preliminary data.</text>
</comment>